<feature type="domain" description="Response regulatory" evidence="7">
    <location>
        <begin position="4"/>
        <end position="120"/>
    </location>
</feature>
<dbReference type="Pfam" id="PF04397">
    <property type="entry name" value="LytTR"/>
    <property type="match status" value="1"/>
</dbReference>
<dbReference type="Proteomes" id="UP000232883">
    <property type="component" value="Chromosome"/>
</dbReference>
<evidence type="ECO:0000313" key="8">
    <source>
        <dbReference type="EMBL" id="AUD05729.1"/>
    </source>
</evidence>
<dbReference type="InterPro" id="IPR007492">
    <property type="entry name" value="LytTR_DNA-bd_dom"/>
</dbReference>
<dbReference type="SMART" id="SM00850">
    <property type="entry name" value="LytTR"/>
    <property type="match status" value="1"/>
</dbReference>
<dbReference type="Pfam" id="PF00072">
    <property type="entry name" value="Response_reg"/>
    <property type="match status" value="1"/>
</dbReference>
<dbReference type="PROSITE" id="PS50110">
    <property type="entry name" value="RESPONSE_REGULATORY"/>
    <property type="match status" value="1"/>
</dbReference>
<dbReference type="PANTHER" id="PTHR48111:SF1">
    <property type="entry name" value="TWO-COMPONENT RESPONSE REGULATOR ORR33"/>
    <property type="match status" value="1"/>
</dbReference>
<evidence type="ECO:0000256" key="3">
    <source>
        <dbReference type="ARBA" id="ARBA00023015"/>
    </source>
</evidence>
<name>A0A2K8Z7D4_9BACT</name>
<dbReference type="SMART" id="SM00448">
    <property type="entry name" value="REC"/>
    <property type="match status" value="1"/>
</dbReference>
<gene>
    <name evidence="8" type="ORF">CWM47_30125</name>
</gene>
<evidence type="ECO:0000256" key="5">
    <source>
        <dbReference type="ARBA" id="ARBA00023163"/>
    </source>
</evidence>
<dbReference type="PANTHER" id="PTHR48111">
    <property type="entry name" value="REGULATOR OF RPOS"/>
    <property type="match status" value="1"/>
</dbReference>
<dbReference type="AlphaFoldDB" id="A0A2K8Z7D4"/>
<protein>
    <submittedName>
        <fullName evidence="8">DNA-binding response regulator</fullName>
    </submittedName>
</protein>
<dbReference type="RefSeq" id="WP_100992282.1">
    <property type="nucleotide sequence ID" value="NZ_CP025096.1"/>
</dbReference>
<dbReference type="InterPro" id="IPR001789">
    <property type="entry name" value="Sig_transdc_resp-reg_receiver"/>
</dbReference>
<dbReference type="InterPro" id="IPR039420">
    <property type="entry name" value="WalR-like"/>
</dbReference>
<dbReference type="KEGG" id="spir:CWM47_30125"/>
<evidence type="ECO:0000256" key="2">
    <source>
        <dbReference type="ARBA" id="ARBA00023012"/>
    </source>
</evidence>
<keyword evidence="2" id="KW-0902">Two-component regulatory system</keyword>
<dbReference type="OrthoDB" id="9789181at2"/>
<dbReference type="Gene3D" id="2.40.50.1020">
    <property type="entry name" value="LytTr DNA-binding domain"/>
    <property type="match status" value="1"/>
</dbReference>
<feature type="modified residue" description="4-aspartylphosphate" evidence="6">
    <location>
        <position position="53"/>
    </location>
</feature>
<dbReference type="EMBL" id="CP025096">
    <property type="protein sequence ID" value="AUD05729.1"/>
    <property type="molecule type" value="Genomic_DNA"/>
</dbReference>
<keyword evidence="1 6" id="KW-0597">Phosphoprotein</keyword>
<keyword evidence="4 8" id="KW-0238">DNA-binding</keyword>
<dbReference type="GO" id="GO:0000156">
    <property type="term" value="F:phosphorelay response regulator activity"/>
    <property type="evidence" value="ECO:0007669"/>
    <property type="project" value="TreeGrafter"/>
</dbReference>
<dbReference type="GO" id="GO:0032993">
    <property type="term" value="C:protein-DNA complex"/>
    <property type="evidence" value="ECO:0007669"/>
    <property type="project" value="TreeGrafter"/>
</dbReference>
<keyword evidence="3" id="KW-0805">Transcription regulation</keyword>
<dbReference type="GO" id="GO:0000976">
    <property type="term" value="F:transcription cis-regulatory region binding"/>
    <property type="evidence" value="ECO:0007669"/>
    <property type="project" value="TreeGrafter"/>
</dbReference>
<evidence type="ECO:0000259" key="7">
    <source>
        <dbReference type="PROSITE" id="PS50110"/>
    </source>
</evidence>
<dbReference type="SUPFAM" id="SSF52172">
    <property type="entry name" value="CheY-like"/>
    <property type="match status" value="1"/>
</dbReference>
<evidence type="ECO:0000256" key="4">
    <source>
        <dbReference type="ARBA" id="ARBA00023125"/>
    </source>
</evidence>
<reference evidence="8 9" key="1">
    <citation type="submission" date="2017-11" db="EMBL/GenBank/DDBJ databases">
        <title>Taxonomic description and genome sequences of Spirosoma HA7 sp. nov., isolated from pollen microhabitat of Corylus avellana.</title>
        <authorList>
            <person name="Ambika Manirajan B."/>
            <person name="Suarez C."/>
            <person name="Ratering S."/>
            <person name="Geissler-Plaum R."/>
            <person name="Cardinale M."/>
            <person name="Sylvia S."/>
        </authorList>
    </citation>
    <scope>NUCLEOTIDE SEQUENCE [LARGE SCALE GENOMIC DNA]</scope>
    <source>
        <strain evidence="8 9">HA7</strain>
    </source>
</reference>
<organism evidence="8 9">
    <name type="scientific">Spirosoma pollinicola</name>
    <dbReference type="NCBI Taxonomy" id="2057025"/>
    <lineage>
        <taxon>Bacteria</taxon>
        <taxon>Pseudomonadati</taxon>
        <taxon>Bacteroidota</taxon>
        <taxon>Cytophagia</taxon>
        <taxon>Cytophagales</taxon>
        <taxon>Cytophagaceae</taxon>
        <taxon>Spirosoma</taxon>
    </lineage>
</organism>
<dbReference type="Gene3D" id="3.40.50.2300">
    <property type="match status" value="1"/>
</dbReference>
<evidence type="ECO:0000313" key="9">
    <source>
        <dbReference type="Proteomes" id="UP000232883"/>
    </source>
</evidence>
<dbReference type="GO" id="GO:0006355">
    <property type="term" value="P:regulation of DNA-templated transcription"/>
    <property type="evidence" value="ECO:0007669"/>
    <property type="project" value="TreeGrafter"/>
</dbReference>
<accession>A0A2K8Z7D4</accession>
<evidence type="ECO:0000256" key="6">
    <source>
        <dbReference type="PROSITE-ProRule" id="PRU00169"/>
    </source>
</evidence>
<evidence type="ECO:0000256" key="1">
    <source>
        <dbReference type="ARBA" id="ARBA00022553"/>
    </source>
</evidence>
<sequence length="247" mass="28424">MSIKLLVIEDFAQIRENIAELLTINGYTVRTAADGVKGIVQAKVWQPNLIVCDIMMPDMDGHQVLESIRNYPGLVHVPFIFLTAKADIVDVRRGMVLGADDYLTKPFLGSDLLMAIESRLKRSQQQQGNPDLSTNYLKTIFGHDEKGSMVLQVEDCLYFFTRQRGYYVWHKLGLFQLNKSLEKLTGELNPRDFFRVNRHVVLHRKSIQKYAYWEKGKYCLFISVSEKTQEVILPKARFSAFKAWLSG</sequence>
<keyword evidence="9" id="KW-1185">Reference proteome</keyword>
<dbReference type="CDD" id="cd17574">
    <property type="entry name" value="REC_OmpR"/>
    <property type="match status" value="1"/>
</dbReference>
<dbReference type="InterPro" id="IPR011006">
    <property type="entry name" value="CheY-like_superfamily"/>
</dbReference>
<proteinExistence type="predicted"/>
<keyword evidence="5" id="KW-0804">Transcription</keyword>
<dbReference type="GO" id="GO:0005829">
    <property type="term" value="C:cytosol"/>
    <property type="evidence" value="ECO:0007669"/>
    <property type="project" value="TreeGrafter"/>
</dbReference>